<evidence type="ECO:0000313" key="1">
    <source>
        <dbReference type="EMBL" id="KAI0053329.1"/>
    </source>
</evidence>
<proteinExistence type="predicted"/>
<dbReference type="EMBL" id="MU275840">
    <property type="protein sequence ID" value="KAI0053329.1"/>
    <property type="molecule type" value="Genomic_DNA"/>
</dbReference>
<gene>
    <name evidence="1" type="ORF">FA95DRAFT_1552370</name>
</gene>
<comment type="caution">
    <text evidence="1">The sequence shown here is derived from an EMBL/GenBank/DDBJ whole genome shotgun (WGS) entry which is preliminary data.</text>
</comment>
<keyword evidence="2" id="KW-1185">Reference proteome</keyword>
<organism evidence="1 2">
    <name type="scientific">Auriscalpium vulgare</name>
    <dbReference type="NCBI Taxonomy" id="40419"/>
    <lineage>
        <taxon>Eukaryota</taxon>
        <taxon>Fungi</taxon>
        <taxon>Dikarya</taxon>
        <taxon>Basidiomycota</taxon>
        <taxon>Agaricomycotina</taxon>
        <taxon>Agaricomycetes</taxon>
        <taxon>Russulales</taxon>
        <taxon>Auriscalpiaceae</taxon>
        <taxon>Auriscalpium</taxon>
    </lineage>
</organism>
<accession>A0ACB8SA01</accession>
<evidence type="ECO:0000313" key="2">
    <source>
        <dbReference type="Proteomes" id="UP000814033"/>
    </source>
</evidence>
<sequence length="277" mass="30369">MADSPKDDKQCRICLDGDDLALGRLIRPCLCKGSISYVHVKCLQRWRNSSPNASAFFSCPQCHYSYRFSRTKVVGIATNPIIIGLVSSTLFTLLVFASSFLTTRFLSVFEEPSTYYASDYYVFAPFWTNPIDVGRELVRAALRIIQDQSGGLFDADALLARTASAAAGDAPAPSGPPGLIRRFIQRFVLGLPIVGAGSLVHMLLSMPLLGPVHWIARFRGGRSRRNNNSSRDIAAIVVVVLLLVGAARAVYKVYRLTESVSKRVLLRAEDAILEVNG</sequence>
<reference evidence="1" key="2">
    <citation type="journal article" date="2022" name="New Phytol.">
        <title>Evolutionary transition to the ectomycorrhizal habit in the genomes of a hyperdiverse lineage of mushroom-forming fungi.</title>
        <authorList>
            <person name="Looney B."/>
            <person name="Miyauchi S."/>
            <person name="Morin E."/>
            <person name="Drula E."/>
            <person name="Courty P.E."/>
            <person name="Kohler A."/>
            <person name="Kuo A."/>
            <person name="LaButti K."/>
            <person name="Pangilinan J."/>
            <person name="Lipzen A."/>
            <person name="Riley R."/>
            <person name="Andreopoulos W."/>
            <person name="He G."/>
            <person name="Johnson J."/>
            <person name="Nolan M."/>
            <person name="Tritt A."/>
            <person name="Barry K.W."/>
            <person name="Grigoriev I.V."/>
            <person name="Nagy L.G."/>
            <person name="Hibbett D."/>
            <person name="Henrissat B."/>
            <person name="Matheny P.B."/>
            <person name="Labbe J."/>
            <person name="Martin F.M."/>
        </authorList>
    </citation>
    <scope>NUCLEOTIDE SEQUENCE</scope>
    <source>
        <strain evidence="1">FP105234-sp</strain>
    </source>
</reference>
<name>A0ACB8SA01_9AGAM</name>
<protein>
    <submittedName>
        <fullName evidence="1">Zf-C3HC4-domain-containing protein</fullName>
    </submittedName>
</protein>
<dbReference type="Proteomes" id="UP000814033">
    <property type="component" value="Unassembled WGS sequence"/>
</dbReference>
<reference evidence="1" key="1">
    <citation type="submission" date="2021-02" db="EMBL/GenBank/DDBJ databases">
        <authorList>
            <consortium name="DOE Joint Genome Institute"/>
            <person name="Ahrendt S."/>
            <person name="Looney B.P."/>
            <person name="Miyauchi S."/>
            <person name="Morin E."/>
            <person name="Drula E."/>
            <person name="Courty P.E."/>
            <person name="Chicoki N."/>
            <person name="Fauchery L."/>
            <person name="Kohler A."/>
            <person name="Kuo A."/>
            <person name="Labutti K."/>
            <person name="Pangilinan J."/>
            <person name="Lipzen A."/>
            <person name="Riley R."/>
            <person name="Andreopoulos W."/>
            <person name="He G."/>
            <person name="Johnson J."/>
            <person name="Barry K.W."/>
            <person name="Grigoriev I.V."/>
            <person name="Nagy L."/>
            <person name="Hibbett D."/>
            <person name="Henrissat B."/>
            <person name="Matheny P.B."/>
            <person name="Labbe J."/>
            <person name="Martin F."/>
        </authorList>
    </citation>
    <scope>NUCLEOTIDE SEQUENCE</scope>
    <source>
        <strain evidence="1">FP105234-sp</strain>
    </source>
</reference>